<feature type="coiled-coil region" evidence="2">
    <location>
        <begin position="549"/>
        <end position="590"/>
    </location>
</feature>
<protein>
    <recommendedName>
        <fullName evidence="4">Cilia- and flagella-associated protein 58 central coiled coil domain-containing protein</fullName>
    </recommendedName>
</protein>
<evidence type="ECO:0000313" key="5">
    <source>
        <dbReference type="EMBL" id="CCC46655.1"/>
    </source>
</evidence>
<accession>G0TRT3</accession>
<gene>
    <name evidence="5" type="ORF">TVY486_0200670</name>
</gene>
<dbReference type="AlphaFoldDB" id="G0TRT3"/>
<reference evidence="5" key="1">
    <citation type="journal article" date="2012" name="Proc. Natl. Acad. Sci. U.S.A.">
        <title>Antigenic diversity is generated by distinct evolutionary mechanisms in African trypanosome species.</title>
        <authorList>
            <person name="Jackson A.P."/>
            <person name="Berry A."/>
            <person name="Aslett M."/>
            <person name="Allison H.C."/>
            <person name="Burton P."/>
            <person name="Vavrova-Anderson J."/>
            <person name="Brown R."/>
            <person name="Browne H."/>
            <person name="Corton N."/>
            <person name="Hauser H."/>
            <person name="Gamble J."/>
            <person name="Gilderthorp R."/>
            <person name="Marcello L."/>
            <person name="McQuillan J."/>
            <person name="Otto T.D."/>
            <person name="Quail M.A."/>
            <person name="Sanders M.J."/>
            <person name="van Tonder A."/>
            <person name="Ginger M.L."/>
            <person name="Field M.C."/>
            <person name="Barry J.D."/>
            <person name="Hertz-Fowler C."/>
            <person name="Berriman M."/>
        </authorList>
    </citation>
    <scope>NUCLEOTIDE SEQUENCE</scope>
    <source>
        <strain evidence="5">Y486</strain>
    </source>
</reference>
<dbReference type="VEuPathDB" id="TriTrypDB:TvY486_0200670"/>
<sequence length="666" mass="77890">MQASPTDDPANASTPPTAANANRLQEVAQFEEIRQDNRNFEYYEREFQEVLMSLENDEVLSSFHNEYASLYHSFLKSHDGESRLLKKCLELQSSIDTCTAKLLSAEELARGDKNTIETLRLEIEKTHKKTQVSKDRESMLKDKVAGFKRELRDMEEKAHLKLEPTAQKAAIQNLVRAQETIVKEREVLECQLTALKQDQSVVARRVERVREAKQNGDVELQKLRSAIEEKQKEADAHKAVRTRKEEELRLLREEITKRAIASRERQATIEKLSSVSEQHDAEIQRTLEETSRLTQLYQQLSQQLQNINRTSQACSEENDALQRRMTELTEELAEKEKEVEGINRVRKREMKVLEAVTRRNAAMSNKLSDAEANVAALRAELQLKEEELIFLTNAAEMDERTLNATTQRRNTLYADIRKAESRKQLQTTLLDEKHSTIHHLQYEMQSFEEQGKYQNELIYKMCHECVTHERDIQAAAVQCANIMGEVQLKEKQLEELSDQLKDVEKRLQQQLGLMEAMIRERKTYTKHYMQLRSNVTEMANGFKAILLQIKQMQEEVVLRERQLREEEAIIERFSQQRLKLQEQIMALHRRTEKHGLSAHQYSHELRLLADVATEGEEEILRQRQRCAAMQKERDVLGNQVVMRDEELVSLYEKLNSRTQFHFPFQF</sequence>
<evidence type="ECO:0000256" key="1">
    <source>
        <dbReference type="ARBA" id="ARBA00023054"/>
    </source>
</evidence>
<dbReference type="PANTHER" id="PTHR32083">
    <property type="entry name" value="CILIA AND FLAGELLA-ASSOCIATED PROTEIN 58-RELATED"/>
    <property type="match status" value="1"/>
</dbReference>
<dbReference type="PANTHER" id="PTHR32083:SF24">
    <property type="entry name" value="FLAGELLAR ASSOCIATED PROTEIN"/>
    <property type="match status" value="1"/>
</dbReference>
<feature type="domain" description="Cilia- and flagella-associated protein 58 central coiled coil" evidence="4">
    <location>
        <begin position="394"/>
        <end position="655"/>
    </location>
</feature>
<proteinExistence type="predicted"/>
<dbReference type="Pfam" id="PF21771">
    <property type="entry name" value="CFAP58_CC"/>
    <property type="match status" value="1"/>
</dbReference>
<name>G0TRT3_TRYVY</name>
<dbReference type="EMBL" id="HE573018">
    <property type="protein sequence ID" value="CCC46655.1"/>
    <property type="molecule type" value="Genomic_DNA"/>
</dbReference>
<feature type="region of interest" description="Disordered" evidence="3">
    <location>
        <begin position="1"/>
        <end position="23"/>
    </location>
</feature>
<organism evidence="5">
    <name type="scientific">Trypanosoma vivax (strain Y486)</name>
    <dbReference type="NCBI Taxonomy" id="1055687"/>
    <lineage>
        <taxon>Eukaryota</taxon>
        <taxon>Discoba</taxon>
        <taxon>Euglenozoa</taxon>
        <taxon>Kinetoplastea</taxon>
        <taxon>Metakinetoplastina</taxon>
        <taxon>Trypanosomatida</taxon>
        <taxon>Trypanosomatidae</taxon>
        <taxon>Trypanosoma</taxon>
        <taxon>Duttonella</taxon>
    </lineage>
</organism>
<evidence type="ECO:0000256" key="3">
    <source>
        <dbReference type="SAM" id="MobiDB-lite"/>
    </source>
</evidence>
<feature type="compositionally biased region" description="Low complexity" evidence="3">
    <location>
        <begin position="1"/>
        <end position="22"/>
    </location>
</feature>
<evidence type="ECO:0000259" key="4">
    <source>
        <dbReference type="Pfam" id="PF21771"/>
    </source>
</evidence>
<feature type="coiled-coil region" evidence="2">
    <location>
        <begin position="479"/>
        <end position="520"/>
    </location>
</feature>
<evidence type="ECO:0000256" key="2">
    <source>
        <dbReference type="SAM" id="Coils"/>
    </source>
</evidence>
<keyword evidence="1 2" id="KW-0175">Coiled coil</keyword>
<dbReference type="InterPro" id="IPR049270">
    <property type="entry name" value="CFAP58_CC"/>
</dbReference>
<feature type="coiled-coil region" evidence="2">
    <location>
        <begin position="213"/>
        <end position="394"/>
    </location>
</feature>
<dbReference type="GO" id="GO:0005856">
    <property type="term" value="C:cytoskeleton"/>
    <property type="evidence" value="ECO:0007669"/>
    <property type="project" value="TreeGrafter"/>
</dbReference>